<dbReference type="RefSeq" id="XP_013338312.1">
    <property type="nucleotide sequence ID" value="XM_013482858.1"/>
</dbReference>
<feature type="compositionally biased region" description="Low complexity" evidence="1">
    <location>
        <begin position="300"/>
        <end position="319"/>
    </location>
</feature>
<feature type="compositionally biased region" description="Low complexity" evidence="1">
    <location>
        <begin position="337"/>
        <end position="356"/>
    </location>
</feature>
<dbReference type="EMBL" id="HG722173">
    <property type="protein sequence ID" value="CDJ61662.1"/>
    <property type="molecule type" value="Genomic_DNA"/>
</dbReference>
<protein>
    <submittedName>
        <fullName evidence="2">Uncharacterized protein</fullName>
    </submittedName>
</protein>
<dbReference type="OMA" id="EICFRVG"/>
<feature type="compositionally biased region" description="Basic residues" evidence="1">
    <location>
        <begin position="320"/>
        <end position="330"/>
    </location>
</feature>
<reference evidence="2" key="2">
    <citation type="submission" date="2013-10" db="EMBL/GenBank/DDBJ databases">
        <authorList>
            <person name="Aslett M."/>
        </authorList>
    </citation>
    <scope>NUCLEOTIDE SEQUENCE [LARGE SCALE GENOMIC DNA]</scope>
    <source>
        <strain evidence="2">Weybridge</strain>
    </source>
</reference>
<reference evidence="2" key="1">
    <citation type="submission" date="2013-10" db="EMBL/GenBank/DDBJ databases">
        <title>Genomic analysis of the causative agents of coccidiosis in chickens.</title>
        <authorList>
            <person name="Reid A.J."/>
            <person name="Blake D."/>
            <person name="Billington K."/>
            <person name="Browne H."/>
            <person name="Dunn M."/>
            <person name="Hung S."/>
            <person name="Kawahara F."/>
            <person name="Miranda-Saavedra D."/>
            <person name="Mourier T."/>
            <person name="Nagra H."/>
            <person name="Otto T.D."/>
            <person name="Rawlings N."/>
            <person name="Sanchez A."/>
            <person name="Sanders M."/>
            <person name="Subramaniam C."/>
            <person name="Tay Y."/>
            <person name="Dear P."/>
            <person name="Doerig C."/>
            <person name="Gruber A."/>
            <person name="Parkinson J."/>
            <person name="Shirley M."/>
            <person name="Wan K.L."/>
            <person name="Berriman M."/>
            <person name="Tomley F."/>
            <person name="Pain A."/>
        </authorList>
    </citation>
    <scope>NUCLEOTIDE SEQUENCE [LARGE SCALE GENOMIC DNA]</scope>
    <source>
        <strain evidence="2">Weybridge</strain>
    </source>
</reference>
<sequence>METTGVDGGDGISRRARARRVLNQPVKTPWKDTPESKAPVDAADVPAASALATDADAAAGLGEAAKEEAAESSAAEVANDGSDAGEGSSSDVGCQSTSMCLFVGQEVRIHLVDLVRTRLACIPPSCLGSMNSFFREMYTREIEQDAALAELYVEHSSSRKNTSLRPSRRIRGVITAFYTTEERPLDTVLCADYVCGVEICFRVGVSVHLSSSSPSCSHEFAVYRRWNVLDFLSLRRVYCQNYSADVFVEKRTAREGAKQQVLSAAEFFRSLHPDFYYGDSCSGDKDPFLLNGSPLPLPSSAAANSQTLTSAGGTASAPASHRRRGRPRKFPRPEETAVAAAQGLSLQQQQQQTWALKRNPAGGQKKYPQGTTVHTLGAKFYITKETQRSLEADRKVEEEREDPVEAGIDKFTLAQATVNARTAKRRRAEEPQQLSGSSARVGGSGGPSNSSLRMPRCGLPTTEGNTRCSEVAEKQRQEQNQQFKQQQQQRQHQQQRHQQREDQQAQVQQEQEHQHQEGRQEEGLLSPCGSVASGTGELVSPPLYSSSVAPHLNADSREALEKVLLPYYRRCLQLLLSGLLGCLNSIPYTAEAFLERQRAIGQCLLAAASPDFSLAELQTLINPFGRCIKTRAAPNELDIHLQQDLVEDVLHLSRFLEQPAAAATTITASTRTTAVTESMHPLPRPAGQKTEANDDGAERMNRASLSHPSLL</sequence>
<dbReference type="OrthoDB" id="347988at2759"/>
<feature type="compositionally biased region" description="Low complexity" evidence="1">
    <location>
        <begin position="36"/>
        <end position="47"/>
    </location>
</feature>
<keyword evidence="3" id="KW-1185">Reference proteome</keyword>
<evidence type="ECO:0000256" key="1">
    <source>
        <dbReference type="SAM" id="MobiDB-lite"/>
    </source>
</evidence>
<name>U6MBS6_EIMMA</name>
<feature type="compositionally biased region" description="Basic and acidic residues" evidence="1">
    <location>
        <begin position="510"/>
        <end position="522"/>
    </location>
</feature>
<feature type="compositionally biased region" description="Low complexity" evidence="1">
    <location>
        <begin position="478"/>
        <end position="492"/>
    </location>
</feature>
<feature type="compositionally biased region" description="Basic and acidic residues" evidence="1">
    <location>
        <begin position="388"/>
        <end position="398"/>
    </location>
</feature>
<proteinExistence type="predicted"/>
<feature type="region of interest" description="Disordered" evidence="1">
    <location>
        <begin position="59"/>
        <end position="90"/>
    </location>
</feature>
<dbReference type="AlphaFoldDB" id="U6MBS6"/>
<feature type="region of interest" description="Disordered" evidence="1">
    <location>
        <begin position="1"/>
        <end position="47"/>
    </location>
</feature>
<dbReference type="Proteomes" id="UP000030763">
    <property type="component" value="Unassembled WGS sequence"/>
</dbReference>
<dbReference type="VEuPathDB" id="ToxoDB:EMWEY_00043600"/>
<feature type="compositionally biased region" description="Gly residues" evidence="1">
    <location>
        <begin position="1"/>
        <end position="11"/>
    </location>
</feature>
<evidence type="ECO:0000313" key="3">
    <source>
        <dbReference type="Proteomes" id="UP000030763"/>
    </source>
</evidence>
<feature type="region of interest" description="Disordered" evidence="1">
    <location>
        <begin position="672"/>
        <end position="711"/>
    </location>
</feature>
<dbReference type="GeneID" id="25338346"/>
<feature type="region of interest" description="Disordered" evidence="1">
    <location>
        <begin position="300"/>
        <end position="370"/>
    </location>
</feature>
<feature type="region of interest" description="Disordered" evidence="1">
    <location>
        <begin position="388"/>
        <end position="531"/>
    </location>
</feature>
<organism evidence="2 3">
    <name type="scientific">Eimeria maxima</name>
    <name type="common">Coccidian parasite</name>
    <dbReference type="NCBI Taxonomy" id="5804"/>
    <lineage>
        <taxon>Eukaryota</taxon>
        <taxon>Sar</taxon>
        <taxon>Alveolata</taxon>
        <taxon>Apicomplexa</taxon>
        <taxon>Conoidasida</taxon>
        <taxon>Coccidia</taxon>
        <taxon>Eucoccidiorida</taxon>
        <taxon>Eimeriorina</taxon>
        <taxon>Eimeriidae</taxon>
        <taxon>Eimeria</taxon>
    </lineage>
</organism>
<accession>U6MBS6</accession>
<gene>
    <name evidence="2" type="ORF">EMWEY_00043600</name>
</gene>
<feature type="compositionally biased region" description="Low complexity" evidence="1">
    <location>
        <begin position="71"/>
        <end position="90"/>
    </location>
</feature>
<evidence type="ECO:0000313" key="2">
    <source>
        <dbReference type="EMBL" id="CDJ61662.1"/>
    </source>
</evidence>